<evidence type="ECO:0000256" key="4">
    <source>
        <dbReference type="ARBA" id="ARBA00022554"/>
    </source>
</evidence>
<feature type="transmembrane region" description="Helical" evidence="6">
    <location>
        <begin position="12"/>
        <end position="29"/>
    </location>
</feature>
<keyword evidence="6" id="KW-0472">Membrane</keyword>
<evidence type="ECO:0000256" key="6">
    <source>
        <dbReference type="SAM" id="Phobius"/>
    </source>
</evidence>
<dbReference type="GO" id="GO:0012505">
    <property type="term" value="C:endomembrane system"/>
    <property type="evidence" value="ECO:0007669"/>
    <property type="project" value="TreeGrafter"/>
</dbReference>
<evidence type="ECO:0000256" key="5">
    <source>
        <dbReference type="ARBA" id="ARBA00023180"/>
    </source>
</evidence>
<dbReference type="InterPro" id="IPR018119">
    <property type="entry name" value="Strictosidine_synth_cons-reg"/>
</dbReference>
<comment type="subcellular location">
    <subcellularLocation>
        <location evidence="1">Vacuole</location>
    </subcellularLocation>
</comment>
<organism evidence="8 9">
    <name type="scientific">Rhynchospora breviuscula</name>
    <dbReference type="NCBI Taxonomy" id="2022672"/>
    <lineage>
        <taxon>Eukaryota</taxon>
        <taxon>Viridiplantae</taxon>
        <taxon>Streptophyta</taxon>
        <taxon>Embryophyta</taxon>
        <taxon>Tracheophyta</taxon>
        <taxon>Spermatophyta</taxon>
        <taxon>Magnoliopsida</taxon>
        <taxon>Liliopsida</taxon>
        <taxon>Poales</taxon>
        <taxon>Cyperaceae</taxon>
        <taxon>Cyperoideae</taxon>
        <taxon>Rhynchosporeae</taxon>
        <taxon>Rhynchospora</taxon>
    </lineage>
</organism>
<proteinExistence type="inferred from homology"/>
<keyword evidence="4" id="KW-0926">Vacuole</keyword>
<keyword evidence="6" id="KW-1133">Transmembrane helix</keyword>
<dbReference type="OrthoDB" id="5307922at2759"/>
<dbReference type="PANTHER" id="PTHR10426">
    <property type="entry name" value="STRICTOSIDINE SYNTHASE-RELATED"/>
    <property type="match status" value="1"/>
</dbReference>
<dbReference type="SUPFAM" id="SSF63829">
    <property type="entry name" value="Calcium-dependent phosphotriesterase"/>
    <property type="match status" value="1"/>
</dbReference>
<feature type="domain" description="Strictosidine synthase conserved region" evidence="7">
    <location>
        <begin position="164"/>
        <end position="251"/>
    </location>
</feature>
<evidence type="ECO:0000256" key="1">
    <source>
        <dbReference type="ARBA" id="ARBA00004116"/>
    </source>
</evidence>
<evidence type="ECO:0000256" key="3">
    <source>
        <dbReference type="ARBA" id="ARBA00022553"/>
    </source>
</evidence>
<keyword evidence="5" id="KW-0325">Glycoprotein</keyword>
<dbReference type="Proteomes" id="UP001151287">
    <property type="component" value="Unassembled WGS sequence"/>
</dbReference>
<dbReference type="Pfam" id="PF03088">
    <property type="entry name" value="Str_synth"/>
    <property type="match status" value="1"/>
</dbReference>
<name>A0A9Q0HPJ9_9POAL</name>
<evidence type="ECO:0000256" key="2">
    <source>
        <dbReference type="ARBA" id="ARBA00009191"/>
    </source>
</evidence>
<sequence length="375" mass="42061">MADPTHSSSPIFKLLLLLIIPVIYSTYVYQTDNYNAGPLPEDHSFETSISVPEWHDRILAKAQRIGEGLLHGPEDLAYDPKSRFLYTGCLDGWIRRVDLAGDGEFKVENWVQTGEHGRPLGVVLGLDGSLIIADAYEGLLKVSPDKEVEVLVDEAKGVKFGITDGVDVASDGTIYFTDASYKYRLDNHMLDILEARPHGRLMSFDPSSNETIVLLGDLYFANGVAVSPDQKSLIYCETVLRRCRRYYIQGENKGINESFIDNLPGYPDNIRYDGEGHYWIGLSAGRTMLWDIFFKYPILRRILYVVDKFVTVPKSMKNSGVLGVSLDGQPVALYSDPNLILATSGLKIGNYLYYGSLYKSYISRIDLTQTKIPEK</sequence>
<evidence type="ECO:0000313" key="8">
    <source>
        <dbReference type="EMBL" id="KAJ1693642.1"/>
    </source>
</evidence>
<evidence type="ECO:0000313" key="9">
    <source>
        <dbReference type="Proteomes" id="UP001151287"/>
    </source>
</evidence>
<comment type="caution">
    <text evidence="8">The sequence shown here is derived from an EMBL/GenBank/DDBJ whole genome shotgun (WGS) entry which is preliminary data.</text>
</comment>
<evidence type="ECO:0000259" key="7">
    <source>
        <dbReference type="Pfam" id="PF03088"/>
    </source>
</evidence>
<dbReference type="Gene3D" id="2.120.10.30">
    <property type="entry name" value="TolB, C-terminal domain"/>
    <property type="match status" value="1"/>
</dbReference>
<dbReference type="GO" id="GO:0016787">
    <property type="term" value="F:hydrolase activity"/>
    <property type="evidence" value="ECO:0007669"/>
    <property type="project" value="TreeGrafter"/>
</dbReference>
<dbReference type="EMBL" id="JAMQYH010000003">
    <property type="protein sequence ID" value="KAJ1693642.1"/>
    <property type="molecule type" value="Genomic_DNA"/>
</dbReference>
<dbReference type="Pfam" id="PF20067">
    <property type="entry name" value="SSL_N"/>
    <property type="match status" value="1"/>
</dbReference>
<dbReference type="InterPro" id="IPR011042">
    <property type="entry name" value="6-blade_b-propeller_TolB-like"/>
</dbReference>
<keyword evidence="6" id="KW-0812">Transmembrane</keyword>
<dbReference type="GO" id="GO:0005773">
    <property type="term" value="C:vacuole"/>
    <property type="evidence" value="ECO:0007669"/>
    <property type="project" value="UniProtKB-SubCell"/>
</dbReference>
<reference evidence="8" key="1">
    <citation type="journal article" date="2022" name="Cell">
        <title>Repeat-based holocentromeres influence genome architecture and karyotype evolution.</title>
        <authorList>
            <person name="Hofstatter P.G."/>
            <person name="Thangavel G."/>
            <person name="Lux T."/>
            <person name="Neumann P."/>
            <person name="Vondrak T."/>
            <person name="Novak P."/>
            <person name="Zhang M."/>
            <person name="Costa L."/>
            <person name="Castellani M."/>
            <person name="Scott A."/>
            <person name="Toegelov H."/>
            <person name="Fuchs J."/>
            <person name="Mata-Sucre Y."/>
            <person name="Dias Y."/>
            <person name="Vanzela A.L.L."/>
            <person name="Huettel B."/>
            <person name="Almeida C.C.S."/>
            <person name="Simkova H."/>
            <person name="Souza G."/>
            <person name="Pedrosa-Harand A."/>
            <person name="Macas J."/>
            <person name="Mayer K.F.X."/>
            <person name="Houben A."/>
            <person name="Marques A."/>
        </authorList>
    </citation>
    <scope>NUCLEOTIDE SEQUENCE</scope>
    <source>
        <strain evidence="8">RhyBre1mFocal</strain>
    </source>
</reference>
<protein>
    <recommendedName>
        <fullName evidence="7">Strictosidine synthase conserved region domain-containing protein</fullName>
    </recommendedName>
</protein>
<keyword evidence="9" id="KW-1185">Reference proteome</keyword>
<keyword evidence="3" id="KW-0597">Phosphoprotein</keyword>
<accession>A0A9Q0HPJ9</accession>
<dbReference type="AlphaFoldDB" id="A0A9Q0HPJ9"/>
<gene>
    <name evidence="8" type="ORF">LUZ63_010340</name>
</gene>
<dbReference type="PANTHER" id="PTHR10426:SF88">
    <property type="entry name" value="ADIPOCYTE PLASMA MEMBRANE-ASSOCIATED PROTEIN HEMOMUCIN-RELATED"/>
    <property type="match status" value="1"/>
</dbReference>
<comment type="similarity">
    <text evidence="2">Belongs to the strictosidine synthase family.</text>
</comment>